<evidence type="ECO:0000256" key="1">
    <source>
        <dbReference type="ARBA" id="ARBA00006242"/>
    </source>
</evidence>
<dbReference type="AlphaFoldDB" id="A0A367KEX1"/>
<dbReference type="InterPro" id="IPR023591">
    <property type="entry name" value="Ribosomal_uS2_flav_dom_sf"/>
</dbReference>
<dbReference type="Pfam" id="PF00318">
    <property type="entry name" value="Ribosomal_S2"/>
    <property type="match status" value="1"/>
</dbReference>
<feature type="compositionally biased region" description="Acidic residues" evidence="4">
    <location>
        <begin position="293"/>
        <end position="302"/>
    </location>
</feature>
<feature type="non-terminal residue" evidence="5">
    <location>
        <position position="1"/>
    </location>
</feature>
<evidence type="ECO:0000256" key="4">
    <source>
        <dbReference type="SAM" id="MobiDB-lite"/>
    </source>
</evidence>
<reference evidence="5 6" key="1">
    <citation type="journal article" date="2018" name="G3 (Bethesda)">
        <title>Phylogenetic and Phylogenomic Definition of Rhizopus Species.</title>
        <authorList>
            <person name="Gryganskyi A.P."/>
            <person name="Golan J."/>
            <person name="Dolatabadi S."/>
            <person name="Mondo S."/>
            <person name="Robb S."/>
            <person name="Idnurm A."/>
            <person name="Muszewska A."/>
            <person name="Steczkiewicz K."/>
            <person name="Masonjones S."/>
            <person name="Liao H.L."/>
            <person name="Gajdeczka M.T."/>
            <person name="Anike F."/>
            <person name="Vuek A."/>
            <person name="Anishchenko I.M."/>
            <person name="Voigt K."/>
            <person name="de Hoog G.S."/>
            <person name="Smith M.E."/>
            <person name="Heitman J."/>
            <person name="Vilgalys R."/>
            <person name="Stajich J.E."/>
        </authorList>
    </citation>
    <scope>NUCLEOTIDE SEQUENCE [LARGE SCALE GENOMIC DNA]</scope>
    <source>
        <strain evidence="5 6">LSU 92-RS-03</strain>
    </source>
</reference>
<dbReference type="Gene3D" id="3.40.50.10490">
    <property type="entry name" value="Glucose-6-phosphate isomerase like protein, domain 1"/>
    <property type="match status" value="1"/>
</dbReference>
<proteinExistence type="inferred from homology"/>
<feature type="region of interest" description="Disordered" evidence="4">
    <location>
        <begin position="287"/>
        <end position="316"/>
    </location>
</feature>
<dbReference type="PANTHER" id="PTHR11489">
    <property type="entry name" value="40S RIBOSOMAL PROTEIN SA"/>
    <property type="match status" value="1"/>
</dbReference>
<organism evidence="5 6">
    <name type="scientific">Rhizopus stolonifer</name>
    <name type="common">Rhizopus nigricans</name>
    <dbReference type="NCBI Taxonomy" id="4846"/>
    <lineage>
        <taxon>Eukaryota</taxon>
        <taxon>Fungi</taxon>
        <taxon>Fungi incertae sedis</taxon>
        <taxon>Mucoromycota</taxon>
        <taxon>Mucoromycotina</taxon>
        <taxon>Mucoromycetes</taxon>
        <taxon>Mucorales</taxon>
        <taxon>Mucorineae</taxon>
        <taxon>Rhizopodaceae</taxon>
        <taxon>Rhizopus</taxon>
    </lineage>
</organism>
<dbReference type="CDD" id="cd01425">
    <property type="entry name" value="RPS2"/>
    <property type="match status" value="1"/>
</dbReference>
<dbReference type="GO" id="GO:0006412">
    <property type="term" value="P:translation"/>
    <property type="evidence" value="ECO:0007669"/>
    <property type="project" value="InterPro"/>
</dbReference>
<dbReference type="STRING" id="4846.A0A367KEX1"/>
<evidence type="ECO:0000256" key="2">
    <source>
        <dbReference type="ARBA" id="ARBA00022980"/>
    </source>
</evidence>
<dbReference type="SUPFAM" id="SSF52313">
    <property type="entry name" value="Ribosomal protein S2"/>
    <property type="match status" value="1"/>
</dbReference>
<dbReference type="Proteomes" id="UP000253551">
    <property type="component" value="Unassembled WGS sequence"/>
</dbReference>
<keyword evidence="2" id="KW-0689">Ribosomal protein</keyword>
<protein>
    <submittedName>
        <fullName evidence="5">Structural constituent of ribosome</fullName>
    </submittedName>
</protein>
<sequence>LPSSNMMYWNKDRITFYDIVLEPTEEDIRLLLAASCHLGTQNVDSKMKSYVFTRRPDARMLVTVKNPQDIYIISSGVKGFRPAAKLAHYVGAKSNQGRFVPGTLTNSLQEPLVLVCLDPFIDFQAIKESSYCNVPVIAFCNSHSSLRFVDMAIPCNNIGTYSIGVMAWLLARTILRLRGQLSYTEPWSVIPDMFFYSGQVVDEEEVQEQTRFDTQGNWAVEQDWSTEPNWTDDNNNNNNNNTQQQQQLSDWDQDTTNAYPYQIQLMDNNGKSSWEQQQVAQAPVTLNEHAMDWAEDAPEQEPEGWGSPAQVQPYAW</sequence>
<evidence type="ECO:0000313" key="5">
    <source>
        <dbReference type="EMBL" id="RCI00729.1"/>
    </source>
</evidence>
<dbReference type="GO" id="GO:0015935">
    <property type="term" value="C:small ribosomal subunit"/>
    <property type="evidence" value="ECO:0007669"/>
    <property type="project" value="InterPro"/>
</dbReference>
<feature type="compositionally biased region" description="Low complexity" evidence="4">
    <location>
        <begin position="229"/>
        <end position="250"/>
    </location>
</feature>
<accession>A0A367KEX1</accession>
<comment type="similarity">
    <text evidence="1">Belongs to the universal ribosomal protein uS2 family.</text>
</comment>
<dbReference type="OrthoDB" id="414863at2759"/>
<gene>
    <name evidence="5" type="primary">RPS0_1</name>
    <name evidence="5" type="ORF">CU098_002335</name>
</gene>
<keyword evidence="3" id="KW-0687">Ribonucleoprotein</keyword>
<dbReference type="GO" id="GO:0003735">
    <property type="term" value="F:structural constituent of ribosome"/>
    <property type="evidence" value="ECO:0007669"/>
    <property type="project" value="InterPro"/>
</dbReference>
<feature type="region of interest" description="Disordered" evidence="4">
    <location>
        <begin position="225"/>
        <end position="250"/>
    </location>
</feature>
<keyword evidence="6" id="KW-1185">Reference proteome</keyword>
<dbReference type="EMBL" id="PJQM01001808">
    <property type="protein sequence ID" value="RCI00729.1"/>
    <property type="molecule type" value="Genomic_DNA"/>
</dbReference>
<name>A0A367KEX1_RHIST</name>
<dbReference type="InterPro" id="IPR005707">
    <property type="entry name" value="Ribosomal_uS2_euk/arc"/>
</dbReference>
<evidence type="ECO:0000256" key="3">
    <source>
        <dbReference type="ARBA" id="ARBA00023274"/>
    </source>
</evidence>
<dbReference type="InterPro" id="IPR001865">
    <property type="entry name" value="Ribosomal_uS2"/>
</dbReference>
<comment type="caution">
    <text evidence="5">The sequence shown here is derived from an EMBL/GenBank/DDBJ whole genome shotgun (WGS) entry which is preliminary data.</text>
</comment>
<evidence type="ECO:0000313" key="6">
    <source>
        <dbReference type="Proteomes" id="UP000253551"/>
    </source>
</evidence>